<dbReference type="CDD" id="cd14789">
    <property type="entry name" value="Tiki"/>
    <property type="match status" value="1"/>
</dbReference>
<evidence type="ECO:0000313" key="1">
    <source>
        <dbReference type="EMBL" id="VAW86982.1"/>
    </source>
</evidence>
<dbReference type="InterPro" id="IPR002816">
    <property type="entry name" value="TraB/PrgY/GumN_fam"/>
</dbReference>
<gene>
    <name evidence="1" type="ORF">MNBD_GAMMA18-1634</name>
</gene>
<proteinExistence type="predicted"/>
<dbReference type="PANTHER" id="PTHR40590">
    <property type="entry name" value="CYTOPLASMIC PROTEIN-RELATED"/>
    <property type="match status" value="1"/>
</dbReference>
<protein>
    <recommendedName>
        <fullName evidence="2">TraB/GumN family protein</fullName>
    </recommendedName>
</protein>
<dbReference type="EMBL" id="UOFP01000166">
    <property type="protein sequence ID" value="VAW86982.1"/>
    <property type="molecule type" value="Genomic_DNA"/>
</dbReference>
<evidence type="ECO:0008006" key="2">
    <source>
        <dbReference type="Google" id="ProtNLM"/>
    </source>
</evidence>
<sequence length="296" mass="33207">MNLTGWLLLLGLLCSASLYAEEANCLLWEVPGERNTVYLLGSIHMMRAEDYPLDQCVERAYQKTDQLVVELNILAIDPLVMFQKMQQLSLLPDGTVLSNQLSDETARQLAKLKNLPAGYQRMRPWYLALTLALQKLATLGYRADLGVDYYLLNKAQGIKPIISLESLDQQLAVLAGDSAEQQDLSLRLTLEQLPDIAGDLEQMSLAWHQGDAEAIYRLMEQPKQLYPALAAPFERQVIERNYGMADKIITMLKEKDDYLVVIGGGHLGGEQGIISLLEKQGLILTQQPKLGRTMLY</sequence>
<name>A0A3B0ZHS2_9ZZZZ</name>
<reference evidence="1" key="1">
    <citation type="submission" date="2018-06" db="EMBL/GenBank/DDBJ databases">
        <authorList>
            <person name="Zhirakovskaya E."/>
        </authorList>
    </citation>
    <scope>NUCLEOTIDE SEQUENCE</scope>
</reference>
<dbReference type="Pfam" id="PF01963">
    <property type="entry name" value="TraB_PrgY_gumN"/>
    <property type="match status" value="1"/>
</dbReference>
<accession>A0A3B0ZHS2</accession>
<organism evidence="1">
    <name type="scientific">hydrothermal vent metagenome</name>
    <dbReference type="NCBI Taxonomy" id="652676"/>
    <lineage>
        <taxon>unclassified sequences</taxon>
        <taxon>metagenomes</taxon>
        <taxon>ecological metagenomes</taxon>
    </lineage>
</organism>
<dbReference type="AlphaFoldDB" id="A0A3B0ZHS2"/>
<dbReference type="InterPro" id="IPR047111">
    <property type="entry name" value="YbaP-like"/>
</dbReference>
<dbReference type="PANTHER" id="PTHR40590:SF1">
    <property type="entry name" value="CYTOPLASMIC PROTEIN"/>
    <property type="match status" value="1"/>
</dbReference>